<keyword evidence="13" id="KW-1185">Reference proteome</keyword>
<dbReference type="GO" id="GO:0006281">
    <property type="term" value="P:DNA repair"/>
    <property type="evidence" value="ECO:0007669"/>
    <property type="project" value="TreeGrafter"/>
</dbReference>
<gene>
    <name evidence="12" type="ORF">C1S78_025250</name>
</gene>
<dbReference type="GO" id="GO:0005524">
    <property type="term" value="F:ATP binding"/>
    <property type="evidence" value="ECO:0007669"/>
    <property type="project" value="UniProtKB-KW"/>
</dbReference>
<dbReference type="GO" id="GO:0009378">
    <property type="term" value="F:four-way junction helicase activity"/>
    <property type="evidence" value="ECO:0007669"/>
    <property type="project" value="TreeGrafter"/>
</dbReference>
<keyword evidence="6" id="KW-0238">DNA-binding</keyword>
<keyword evidence="4 12" id="KW-0347">Helicase</keyword>
<dbReference type="EMBL" id="CP062008">
    <property type="protein sequence ID" value="QPG72601.1"/>
    <property type="molecule type" value="Genomic_DNA"/>
</dbReference>
<dbReference type="GO" id="GO:0005737">
    <property type="term" value="C:cytoplasm"/>
    <property type="evidence" value="ECO:0007669"/>
    <property type="project" value="TreeGrafter"/>
</dbReference>
<evidence type="ECO:0000256" key="5">
    <source>
        <dbReference type="ARBA" id="ARBA00022840"/>
    </source>
</evidence>
<keyword evidence="2" id="KW-0547">Nucleotide-binding</keyword>
<dbReference type="Gene3D" id="3.40.50.2020">
    <property type="match status" value="1"/>
</dbReference>
<evidence type="ECO:0000259" key="11">
    <source>
        <dbReference type="PROSITE" id="PS51194"/>
    </source>
</evidence>
<dbReference type="CDD" id="cd06223">
    <property type="entry name" value="PRTases_typeI"/>
    <property type="match status" value="1"/>
</dbReference>
<dbReference type="InterPro" id="IPR014001">
    <property type="entry name" value="Helicase_ATP-bd"/>
</dbReference>
<dbReference type="GO" id="GO:0043138">
    <property type="term" value="F:3'-5' DNA helicase activity"/>
    <property type="evidence" value="ECO:0007669"/>
    <property type="project" value="UniProtKB-EC"/>
</dbReference>
<evidence type="ECO:0000259" key="10">
    <source>
        <dbReference type="PROSITE" id="PS51192"/>
    </source>
</evidence>
<evidence type="ECO:0000256" key="3">
    <source>
        <dbReference type="ARBA" id="ARBA00022801"/>
    </source>
</evidence>
<feature type="domain" description="Helicase ATP-binding" evidence="10">
    <location>
        <begin position="11"/>
        <end position="186"/>
    </location>
</feature>
<dbReference type="GO" id="GO:0006310">
    <property type="term" value="P:DNA recombination"/>
    <property type="evidence" value="ECO:0007669"/>
    <property type="project" value="InterPro"/>
</dbReference>
<dbReference type="GO" id="GO:0043590">
    <property type="term" value="C:bacterial nucleoid"/>
    <property type="evidence" value="ECO:0007669"/>
    <property type="project" value="TreeGrafter"/>
</dbReference>
<dbReference type="NCBIfam" id="TIGR00614">
    <property type="entry name" value="recQ_fam"/>
    <property type="match status" value="1"/>
</dbReference>
<dbReference type="SMART" id="SM00490">
    <property type="entry name" value="HELICc"/>
    <property type="match status" value="1"/>
</dbReference>
<dbReference type="InterPro" id="IPR001650">
    <property type="entry name" value="Helicase_C-like"/>
</dbReference>
<dbReference type="Pfam" id="PF00270">
    <property type="entry name" value="DEAD"/>
    <property type="match status" value="1"/>
</dbReference>
<evidence type="ECO:0000313" key="13">
    <source>
        <dbReference type="Proteomes" id="UP000309231"/>
    </source>
</evidence>
<dbReference type="InterPro" id="IPR029057">
    <property type="entry name" value="PRTase-like"/>
</dbReference>
<evidence type="ECO:0000313" key="12">
    <source>
        <dbReference type="EMBL" id="QPG72601.1"/>
    </source>
</evidence>
<evidence type="ECO:0000256" key="2">
    <source>
        <dbReference type="ARBA" id="ARBA00022741"/>
    </source>
</evidence>
<dbReference type="AlphaFoldDB" id="A0A8E4W630"/>
<dbReference type="Pfam" id="PF00271">
    <property type="entry name" value="Helicase_C"/>
    <property type="match status" value="1"/>
</dbReference>
<dbReference type="InterPro" id="IPR027417">
    <property type="entry name" value="P-loop_NTPase"/>
</dbReference>
<evidence type="ECO:0000256" key="7">
    <source>
        <dbReference type="ARBA" id="ARBA00023235"/>
    </source>
</evidence>
<evidence type="ECO:0000256" key="1">
    <source>
        <dbReference type="ARBA" id="ARBA00005446"/>
    </source>
</evidence>
<dbReference type="PANTHER" id="PTHR13710">
    <property type="entry name" value="DNA HELICASE RECQ FAMILY MEMBER"/>
    <property type="match status" value="1"/>
</dbReference>
<name>A0A8E4W630_MYCMU</name>
<dbReference type="GO" id="GO:0003677">
    <property type="term" value="F:DNA binding"/>
    <property type="evidence" value="ECO:0007669"/>
    <property type="project" value="UniProtKB-KW"/>
</dbReference>
<dbReference type="InterPro" id="IPR011545">
    <property type="entry name" value="DEAD/DEAH_box_helicase_dom"/>
</dbReference>
<evidence type="ECO:0000256" key="4">
    <source>
        <dbReference type="ARBA" id="ARBA00022806"/>
    </source>
</evidence>
<comment type="similarity">
    <text evidence="1">Belongs to the helicase family. RecQ subfamily.</text>
</comment>
<dbReference type="EC" id="5.6.2.4" evidence="9"/>
<dbReference type="InterPro" id="IPR000836">
    <property type="entry name" value="PRTase_dom"/>
</dbReference>
<accession>A0A8E4W630</accession>
<dbReference type="Gene3D" id="1.10.10.10">
    <property type="entry name" value="Winged helix-like DNA-binding domain superfamily/Winged helix DNA-binding domain"/>
    <property type="match status" value="1"/>
</dbReference>
<dbReference type="InterPro" id="IPR036388">
    <property type="entry name" value="WH-like_DNA-bd_sf"/>
</dbReference>
<dbReference type="SUPFAM" id="SSF53271">
    <property type="entry name" value="PRTase-like"/>
    <property type="match status" value="1"/>
</dbReference>
<evidence type="ECO:0000256" key="9">
    <source>
        <dbReference type="ARBA" id="ARBA00034808"/>
    </source>
</evidence>
<keyword evidence="3 12" id="KW-0378">Hydrolase</keyword>
<evidence type="ECO:0000256" key="8">
    <source>
        <dbReference type="ARBA" id="ARBA00034617"/>
    </source>
</evidence>
<reference evidence="12 13" key="2">
    <citation type="journal article" date="2019" name="Sci. Rep.">
        <title>Insight into the biology of Mycobacterium mucogenicum and Mycobacterium neoaurum clade members.</title>
        <authorList>
            <person name="Behra P.R.K."/>
            <person name="Pettersson B.M.F."/>
            <person name="Ramesh M."/>
            <person name="Dasgupta S."/>
            <person name="Kirsebom L.A."/>
        </authorList>
    </citation>
    <scope>NUCLEOTIDE SEQUENCE [LARGE SCALE GENOMIC DNA]</scope>
    <source>
        <strain evidence="12 13">DSM 44124</strain>
    </source>
</reference>
<dbReference type="PROSITE" id="PS51192">
    <property type="entry name" value="HELICASE_ATP_BIND_1"/>
    <property type="match status" value="1"/>
</dbReference>
<dbReference type="InterPro" id="IPR004589">
    <property type="entry name" value="DNA_helicase_ATP-dep_RecQ"/>
</dbReference>
<comment type="catalytic activity">
    <reaction evidence="8">
        <text>Couples ATP hydrolysis with the unwinding of duplex DNA by translocating in the 3'-5' direction.</text>
        <dbReference type="EC" id="5.6.2.4"/>
    </reaction>
</comment>
<dbReference type="GO" id="GO:0030894">
    <property type="term" value="C:replisome"/>
    <property type="evidence" value="ECO:0007669"/>
    <property type="project" value="TreeGrafter"/>
</dbReference>
<dbReference type="PANTHER" id="PTHR13710:SF105">
    <property type="entry name" value="ATP-DEPENDENT DNA HELICASE Q1"/>
    <property type="match status" value="1"/>
</dbReference>
<sequence length="671" mass="72053">MLRDDQWVAIEALVVQGRRALVVQRTGWGKSAVYFIAAKLLRAAGRGPTVIVSPLLALMRNQVASAERAGVRAATINSSNVTEWDEVHQRVTSGDLDVLLVSPERLNNPDFRDAVLPALAADAGLVVVDEAHCVSDWGHDFRPDYRRIRTLIGELGSGIPVLATTATANDRVVQDVAAQLGVGGGDTLVLRGGLDRESLRLSVVHAGGPAQRAAWLAAHLDSLPGSGIVYTLTVSQAHDIAALLREQGHTVASYTGSTEAAEREQLEADLLNNRVKALIATSALGMGFDKPDLGFVVHLGAPSSPIAYYQQVGRAGRATSSAEVILLPGKEDADIWRYFASVAFPSEALVRKVIGELEPDRALSTAALEPLVDLNRSRLEMVLKVLDVDGAVRRVKGGWISTGEPWSYDEERYRNLDAARQREQQAMLDYQATTECRMVFLRSQLDDPELDGQGCGRCDNCAGARYAADVDAEAASTVRDQLMRPGVELAPRKQWPTGLGSLGIGLSGRISGGAEPGRVIGRLTDLGWGARLRQLLDGPDAEVPDAVVQAAVAVLKAWNWKDRPVAVMGLDSERHPQLIGSLVTRLAELGRLQNLGTLYYRPQRRPVTAANSAYRVAALVDSWEAPTLDVSGPVLLVDDLVDTGWTMTMATQVLRTAGAPAVLPFAIAAVS</sequence>
<protein>
    <recommendedName>
        <fullName evidence="9">DNA 3'-5' helicase</fullName>
        <ecNumber evidence="9">5.6.2.4</ecNumber>
    </recommendedName>
</protein>
<organism evidence="12 13">
    <name type="scientific">Mycolicibacterium mucogenicum DSM 44124</name>
    <dbReference type="NCBI Taxonomy" id="1226753"/>
    <lineage>
        <taxon>Bacteria</taxon>
        <taxon>Bacillati</taxon>
        <taxon>Actinomycetota</taxon>
        <taxon>Actinomycetes</taxon>
        <taxon>Mycobacteriales</taxon>
        <taxon>Mycobacteriaceae</taxon>
        <taxon>Mycolicibacterium</taxon>
    </lineage>
</organism>
<dbReference type="GO" id="GO:0016787">
    <property type="term" value="F:hydrolase activity"/>
    <property type="evidence" value="ECO:0007669"/>
    <property type="project" value="UniProtKB-KW"/>
</dbReference>
<evidence type="ECO:0000256" key="6">
    <source>
        <dbReference type="ARBA" id="ARBA00023125"/>
    </source>
</evidence>
<keyword evidence="5" id="KW-0067">ATP-binding</keyword>
<reference evidence="12 13" key="1">
    <citation type="journal article" date="2019" name="BMC Evol. Biol.">
        <title>Comparative genomics of Mycobacterium mucogenicum and Mycobacterium neoaurum clade members emphasizing tRNA and non-coding RNA.</title>
        <authorList>
            <person name="Behra P.R.K."/>
            <person name="Pettersson B.M.F."/>
            <person name="Das S."/>
            <person name="Dasgupta S."/>
            <person name="Kirsebom L.A."/>
        </authorList>
    </citation>
    <scope>NUCLEOTIDE SEQUENCE [LARGE SCALE GENOMIC DNA]</scope>
    <source>
        <strain evidence="12 13">DSM 44124</strain>
    </source>
</reference>
<dbReference type="SMART" id="SM00487">
    <property type="entry name" value="DEXDc"/>
    <property type="match status" value="1"/>
</dbReference>
<dbReference type="KEGG" id="mmuc:C1S78_025250"/>
<dbReference type="Gene3D" id="3.40.50.300">
    <property type="entry name" value="P-loop containing nucleotide triphosphate hydrolases"/>
    <property type="match status" value="2"/>
</dbReference>
<proteinExistence type="inferred from homology"/>
<dbReference type="Proteomes" id="UP000309231">
    <property type="component" value="Chromosome"/>
</dbReference>
<dbReference type="SUPFAM" id="SSF52540">
    <property type="entry name" value="P-loop containing nucleoside triphosphate hydrolases"/>
    <property type="match status" value="1"/>
</dbReference>
<feature type="domain" description="Helicase C-terminal" evidence="11">
    <location>
        <begin position="215"/>
        <end position="365"/>
    </location>
</feature>
<dbReference type="PROSITE" id="PS51194">
    <property type="entry name" value="HELICASE_CTER"/>
    <property type="match status" value="1"/>
</dbReference>
<keyword evidence="7" id="KW-0413">Isomerase</keyword>